<gene>
    <name evidence="1" type="ordered locus">Emtol_1806</name>
</gene>
<dbReference type="PANTHER" id="PTHR20883:SF14">
    <property type="entry name" value="PHYTANOYL-COA DIOXYGENASE"/>
    <property type="match status" value="1"/>
</dbReference>
<dbReference type="Proteomes" id="UP000002875">
    <property type="component" value="Chromosome"/>
</dbReference>
<sequence>MREQFNKDGYIIIKNFFSKEEINRIYTEARSLFALQIERVLGKKVDINDRDTFEQAMFDLFEADFNTFVNTGKQAQHLISLHHLGTDPKIINVLKDLGYEFPSIGVRPAMQFNSRYLSKGGSHWKLGAHQDWRTGQGSLDSVVMWFPMVDCAADLGALQIVPASHKDGLLKADTSGYLGSIQEAIPEEDYVQTQFEVGDLLVFSAFLVHRSGDNITRNIRWSIQLRYNNMAEPTFQERGFPMPYIYKPEAELVTPDFPKKEQLEEVFA</sequence>
<evidence type="ECO:0000313" key="1">
    <source>
        <dbReference type="EMBL" id="AFK02948.1"/>
    </source>
</evidence>
<dbReference type="RefSeq" id="WP_015028647.1">
    <property type="nucleotide sequence ID" value="NC_018748.1"/>
</dbReference>
<keyword evidence="1" id="KW-0223">Dioxygenase</keyword>
<reference evidence="1 2" key="1">
    <citation type="submission" date="2011-07" db="EMBL/GenBank/DDBJ databases">
        <title>The complete genome of chromosome of Emticicia oligotrophica DSM 17448.</title>
        <authorList>
            <consortium name="US DOE Joint Genome Institute (JGI-PGF)"/>
            <person name="Lucas S."/>
            <person name="Han J."/>
            <person name="Lapidus A."/>
            <person name="Bruce D."/>
            <person name="Goodwin L."/>
            <person name="Pitluck S."/>
            <person name="Peters L."/>
            <person name="Kyrpides N."/>
            <person name="Mavromatis K."/>
            <person name="Ivanova N."/>
            <person name="Ovchinnikova G."/>
            <person name="Teshima H."/>
            <person name="Detter J.C."/>
            <person name="Tapia R."/>
            <person name="Han C."/>
            <person name="Land M."/>
            <person name="Hauser L."/>
            <person name="Markowitz V."/>
            <person name="Cheng J.-F."/>
            <person name="Hugenholtz P."/>
            <person name="Woyke T."/>
            <person name="Wu D."/>
            <person name="Tindall B."/>
            <person name="Pomrenke H."/>
            <person name="Brambilla E."/>
            <person name="Klenk H.-P."/>
            <person name="Eisen J.A."/>
        </authorList>
    </citation>
    <scope>NUCLEOTIDE SEQUENCE [LARGE SCALE GENOMIC DNA]</scope>
    <source>
        <strain evidence="1 2">DSM 17448</strain>
    </source>
</reference>
<dbReference type="EMBL" id="CP002961">
    <property type="protein sequence ID" value="AFK02948.1"/>
    <property type="molecule type" value="Genomic_DNA"/>
</dbReference>
<organism evidence="1 2">
    <name type="scientific">Emticicia oligotrophica (strain DSM 17448 / CIP 109782 / MTCC 6937 / GPTSA100-15)</name>
    <dbReference type="NCBI Taxonomy" id="929562"/>
    <lineage>
        <taxon>Bacteria</taxon>
        <taxon>Pseudomonadati</taxon>
        <taxon>Bacteroidota</taxon>
        <taxon>Cytophagia</taxon>
        <taxon>Cytophagales</taxon>
        <taxon>Leadbetterellaceae</taxon>
        <taxon>Emticicia</taxon>
    </lineage>
</organism>
<dbReference type="Pfam" id="PF05721">
    <property type="entry name" value="PhyH"/>
    <property type="match status" value="1"/>
</dbReference>
<dbReference type="SUPFAM" id="SSF51197">
    <property type="entry name" value="Clavaminate synthase-like"/>
    <property type="match status" value="1"/>
</dbReference>
<name>A0ABM5N0W8_EMTOG</name>
<evidence type="ECO:0000313" key="2">
    <source>
        <dbReference type="Proteomes" id="UP000002875"/>
    </source>
</evidence>
<dbReference type="PANTHER" id="PTHR20883">
    <property type="entry name" value="PHYTANOYL-COA DIOXYGENASE DOMAIN CONTAINING 1"/>
    <property type="match status" value="1"/>
</dbReference>
<keyword evidence="1" id="KW-0560">Oxidoreductase</keyword>
<proteinExistence type="predicted"/>
<dbReference type="GO" id="GO:0051213">
    <property type="term" value="F:dioxygenase activity"/>
    <property type="evidence" value="ECO:0007669"/>
    <property type="project" value="UniProtKB-KW"/>
</dbReference>
<dbReference type="Gene3D" id="2.60.120.620">
    <property type="entry name" value="q2cbj1_9rhob like domain"/>
    <property type="match status" value="1"/>
</dbReference>
<dbReference type="InterPro" id="IPR008775">
    <property type="entry name" value="Phytyl_CoA_dOase-like"/>
</dbReference>
<protein>
    <submittedName>
        <fullName evidence="1">Phytanoyl-CoA dioxygenase</fullName>
    </submittedName>
</protein>
<accession>A0ABM5N0W8</accession>
<keyword evidence="2" id="KW-1185">Reference proteome</keyword>